<organism evidence="2 3">
    <name type="scientific">Streptomyces lanatus</name>
    <dbReference type="NCBI Taxonomy" id="66900"/>
    <lineage>
        <taxon>Bacteria</taxon>
        <taxon>Bacillati</taxon>
        <taxon>Actinomycetota</taxon>
        <taxon>Actinomycetes</taxon>
        <taxon>Kitasatosporales</taxon>
        <taxon>Streptomycetaceae</taxon>
        <taxon>Streptomyces</taxon>
    </lineage>
</organism>
<evidence type="ECO:0000313" key="3">
    <source>
        <dbReference type="Proteomes" id="UP001486207"/>
    </source>
</evidence>
<protein>
    <submittedName>
        <fullName evidence="2">Uncharacterized protein</fullName>
    </submittedName>
</protein>
<proteinExistence type="predicted"/>
<dbReference type="EMBL" id="JBEPFB010000013">
    <property type="protein sequence ID" value="MER7376285.1"/>
    <property type="molecule type" value="Genomic_DNA"/>
</dbReference>
<evidence type="ECO:0000313" key="2">
    <source>
        <dbReference type="EMBL" id="MER7376285.1"/>
    </source>
</evidence>
<feature type="region of interest" description="Disordered" evidence="1">
    <location>
        <begin position="45"/>
        <end position="76"/>
    </location>
</feature>
<dbReference type="Proteomes" id="UP001486207">
    <property type="component" value="Unassembled WGS sequence"/>
</dbReference>
<name>A0ABV1XY01_9ACTN</name>
<dbReference type="RefSeq" id="WP_190073282.1">
    <property type="nucleotide sequence ID" value="NZ_BNBM01000013.1"/>
</dbReference>
<accession>A0ABV1XY01</accession>
<sequence>MSEADNGDGIPEELREDVVRDLARTPVPAVVTACVLQAALLDAGCGGHGDEGTATCGRATSSRRRPEDRIPSWTPP</sequence>
<gene>
    <name evidence="2" type="ORF">ABT384_27005</name>
</gene>
<comment type="caution">
    <text evidence="2">The sequence shown here is derived from an EMBL/GenBank/DDBJ whole genome shotgun (WGS) entry which is preliminary data.</text>
</comment>
<reference evidence="2 3" key="1">
    <citation type="submission" date="2024-06" db="EMBL/GenBank/DDBJ databases">
        <title>The Natural Products Discovery Center: Release of the First 8490 Sequenced Strains for Exploring Actinobacteria Biosynthetic Diversity.</title>
        <authorList>
            <person name="Kalkreuter E."/>
            <person name="Kautsar S.A."/>
            <person name="Yang D."/>
            <person name="Bader C.D."/>
            <person name="Teijaro C.N."/>
            <person name="Fluegel L."/>
            <person name="Davis C.M."/>
            <person name="Simpson J.R."/>
            <person name="Lauterbach L."/>
            <person name="Steele A.D."/>
            <person name="Gui C."/>
            <person name="Meng S."/>
            <person name="Li G."/>
            <person name="Viehrig K."/>
            <person name="Ye F."/>
            <person name="Su P."/>
            <person name="Kiefer A.F."/>
            <person name="Nichols A."/>
            <person name="Cepeda A.J."/>
            <person name="Yan W."/>
            <person name="Fan B."/>
            <person name="Jiang Y."/>
            <person name="Adhikari A."/>
            <person name="Zheng C.-J."/>
            <person name="Schuster L."/>
            <person name="Cowan T.M."/>
            <person name="Smanski M.J."/>
            <person name="Chevrette M.G."/>
            <person name="De Carvalho L.P.S."/>
            <person name="Shen B."/>
        </authorList>
    </citation>
    <scope>NUCLEOTIDE SEQUENCE [LARGE SCALE GENOMIC DNA]</scope>
    <source>
        <strain evidence="2 3">NPDC000155</strain>
    </source>
</reference>
<evidence type="ECO:0000256" key="1">
    <source>
        <dbReference type="SAM" id="MobiDB-lite"/>
    </source>
</evidence>
<keyword evidence="3" id="KW-1185">Reference proteome</keyword>